<dbReference type="EMBL" id="CP002869">
    <property type="protein sequence ID" value="AEI40621.1"/>
    <property type="molecule type" value="Genomic_DNA"/>
</dbReference>
<protein>
    <submittedName>
        <fullName evidence="2">Uncharacterized protein</fullName>
    </submittedName>
</protein>
<keyword evidence="1" id="KW-0472">Membrane</keyword>
<gene>
    <name evidence="2" type="ordered locus">KNP414_02060</name>
</gene>
<evidence type="ECO:0000313" key="2">
    <source>
        <dbReference type="EMBL" id="AEI40621.1"/>
    </source>
</evidence>
<dbReference type="PATRIC" id="fig|1036673.3.peg.1844"/>
<dbReference type="RefSeq" id="WP_013915782.1">
    <property type="nucleotide sequence ID" value="NC_015690.1"/>
</dbReference>
<organism evidence="2 3">
    <name type="scientific">Paenibacillus mucilaginosus (strain KNP414)</name>
    <dbReference type="NCBI Taxonomy" id="1036673"/>
    <lineage>
        <taxon>Bacteria</taxon>
        <taxon>Bacillati</taxon>
        <taxon>Bacillota</taxon>
        <taxon>Bacilli</taxon>
        <taxon>Bacillales</taxon>
        <taxon>Paenibacillaceae</taxon>
        <taxon>Paenibacillus</taxon>
    </lineage>
</organism>
<name>F8FRR4_PAEMK</name>
<dbReference type="HOGENOM" id="CLU_194269_0_2_9"/>
<evidence type="ECO:0000313" key="3">
    <source>
        <dbReference type="Proteomes" id="UP000006620"/>
    </source>
</evidence>
<accession>F8FRR4</accession>
<proteinExistence type="predicted"/>
<reference evidence="3" key="1">
    <citation type="submission" date="2011-06" db="EMBL/GenBank/DDBJ databases">
        <title>Complete genome sequence of Paenibacillus mucilaginosus KNP414.</title>
        <authorList>
            <person name="Wang J."/>
            <person name="Hu S."/>
            <person name="Hu X."/>
            <person name="Zhang B."/>
            <person name="Dong D."/>
            <person name="Zhang S."/>
            <person name="Zhao K."/>
            <person name="Wu D."/>
        </authorList>
    </citation>
    <scope>NUCLEOTIDE SEQUENCE [LARGE SCALE GENOMIC DNA]</scope>
    <source>
        <strain evidence="3">KNP414</strain>
    </source>
</reference>
<reference evidence="2 3" key="2">
    <citation type="journal article" date="2013" name="Genome Announc.">
        <title>Genome Sequence of Growth-Improving Paenibacillus mucilaginosus Strain KNP414.</title>
        <authorList>
            <person name="Lu J.J."/>
            <person name="Wang J.F."/>
            <person name="Hu X.F."/>
        </authorList>
    </citation>
    <scope>NUCLEOTIDE SEQUENCE [LARGE SCALE GENOMIC DNA]</scope>
    <source>
        <strain evidence="2 3">KNP414</strain>
    </source>
</reference>
<keyword evidence="1" id="KW-0812">Transmembrane</keyword>
<dbReference type="AlphaFoldDB" id="F8FRR4"/>
<feature type="transmembrane region" description="Helical" evidence="1">
    <location>
        <begin position="32"/>
        <end position="53"/>
    </location>
</feature>
<dbReference type="KEGG" id="pms:KNP414_02060"/>
<feature type="transmembrane region" description="Helical" evidence="1">
    <location>
        <begin position="6"/>
        <end position="23"/>
    </location>
</feature>
<evidence type="ECO:0000256" key="1">
    <source>
        <dbReference type="SAM" id="Phobius"/>
    </source>
</evidence>
<dbReference type="Proteomes" id="UP000006620">
    <property type="component" value="Chromosome"/>
</dbReference>
<sequence length="79" mass="9175">MPFIVLSIIAAALFFLWIESPIWRKQRRRDRLVFFLMLLAGAGLNIIQFATYLELPNPSKIMVVVYKPVSDLLKQLLQV</sequence>
<keyword evidence="1" id="KW-1133">Transmembrane helix</keyword>